<feature type="compositionally biased region" description="Basic and acidic residues" evidence="1">
    <location>
        <begin position="217"/>
        <end position="230"/>
    </location>
</feature>
<dbReference type="EMBL" id="NAJL01000043">
    <property type="protein sequence ID" value="TKA24525.1"/>
    <property type="molecule type" value="Genomic_DNA"/>
</dbReference>
<organism evidence="3 4">
    <name type="scientific">Salinomyces thailandicus</name>
    <dbReference type="NCBI Taxonomy" id="706561"/>
    <lineage>
        <taxon>Eukaryota</taxon>
        <taxon>Fungi</taxon>
        <taxon>Dikarya</taxon>
        <taxon>Ascomycota</taxon>
        <taxon>Pezizomycotina</taxon>
        <taxon>Dothideomycetes</taxon>
        <taxon>Dothideomycetidae</taxon>
        <taxon>Mycosphaerellales</taxon>
        <taxon>Teratosphaeriaceae</taxon>
        <taxon>Salinomyces</taxon>
    </lineage>
</organism>
<sequence>MAAKLRLPTLALAALSICLSLAIIGCAGRALNIFDVQHSSNVWLLPLWPNHFDTRELQTLLGTSAAILVLNSINIAAIFITTLPANLVILTTTLLSTISALTAITFPAVLNSHAPRRDTLQSWTCRWTHHSSTSNAPAQFTTICQETRFAFYTTIPIFLLQLLLLSLALHAIVSNRRNGRAHHATTDNVFAMRLGSDAEKSGSLHELRPVQQVSVGGKREESFREGRGGW</sequence>
<accession>A0A4U0TRY3</accession>
<dbReference type="Proteomes" id="UP000308549">
    <property type="component" value="Unassembled WGS sequence"/>
</dbReference>
<reference evidence="3 4" key="1">
    <citation type="submission" date="2017-03" db="EMBL/GenBank/DDBJ databases">
        <title>Genomes of endolithic fungi from Antarctica.</title>
        <authorList>
            <person name="Coleine C."/>
            <person name="Masonjones S."/>
            <person name="Stajich J.E."/>
        </authorList>
    </citation>
    <scope>NUCLEOTIDE SEQUENCE [LARGE SCALE GENOMIC DNA]</scope>
    <source>
        <strain evidence="3 4">CCFEE 6315</strain>
    </source>
</reference>
<feature type="region of interest" description="Disordered" evidence="1">
    <location>
        <begin position="201"/>
        <end position="230"/>
    </location>
</feature>
<evidence type="ECO:0000256" key="2">
    <source>
        <dbReference type="SAM" id="Phobius"/>
    </source>
</evidence>
<evidence type="ECO:0000313" key="4">
    <source>
        <dbReference type="Proteomes" id="UP000308549"/>
    </source>
</evidence>
<protein>
    <submittedName>
        <fullName evidence="3">Uncharacterized protein</fullName>
    </submittedName>
</protein>
<keyword evidence="2" id="KW-1133">Transmembrane helix</keyword>
<comment type="caution">
    <text evidence="3">The sequence shown here is derived from an EMBL/GenBank/DDBJ whole genome shotgun (WGS) entry which is preliminary data.</text>
</comment>
<proteinExistence type="predicted"/>
<name>A0A4U0TRY3_9PEZI</name>
<feature type="transmembrane region" description="Helical" evidence="2">
    <location>
        <begin position="57"/>
        <end position="80"/>
    </location>
</feature>
<dbReference type="PROSITE" id="PS51257">
    <property type="entry name" value="PROKAR_LIPOPROTEIN"/>
    <property type="match status" value="1"/>
</dbReference>
<feature type="transmembrane region" description="Helical" evidence="2">
    <location>
        <begin position="87"/>
        <end position="110"/>
    </location>
</feature>
<feature type="transmembrane region" description="Helical" evidence="2">
    <location>
        <begin position="149"/>
        <end position="173"/>
    </location>
</feature>
<evidence type="ECO:0000256" key="1">
    <source>
        <dbReference type="SAM" id="MobiDB-lite"/>
    </source>
</evidence>
<evidence type="ECO:0000313" key="3">
    <source>
        <dbReference type="EMBL" id="TKA24525.1"/>
    </source>
</evidence>
<dbReference type="OrthoDB" id="3890746at2759"/>
<gene>
    <name evidence="3" type="ORF">B0A50_06682</name>
</gene>
<keyword evidence="2" id="KW-0472">Membrane</keyword>
<keyword evidence="2" id="KW-0812">Transmembrane</keyword>
<keyword evidence="4" id="KW-1185">Reference proteome</keyword>
<dbReference type="AlphaFoldDB" id="A0A4U0TRY3"/>